<gene>
    <name evidence="1" type="ORF">B6U60_06570</name>
</gene>
<dbReference type="EMBL" id="NBEB01000061">
    <property type="protein sequence ID" value="OQQ83006.1"/>
    <property type="molecule type" value="Genomic_DNA"/>
</dbReference>
<accession>A0A1V9QQ16</accession>
<evidence type="ECO:0000313" key="1">
    <source>
        <dbReference type="EMBL" id="OQQ83006.1"/>
    </source>
</evidence>
<dbReference type="Proteomes" id="UP000192638">
    <property type="component" value="Unassembled WGS sequence"/>
</dbReference>
<proteinExistence type="predicted"/>
<evidence type="ECO:0000313" key="2">
    <source>
        <dbReference type="Proteomes" id="UP000192638"/>
    </source>
</evidence>
<name>A0A1V9QQ16_9LACO</name>
<protein>
    <submittedName>
        <fullName evidence="1">Uncharacterized protein</fullName>
    </submittedName>
</protein>
<organism evidence="1 2">
    <name type="scientific">Ligilactobacillus salivarius</name>
    <dbReference type="NCBI Taxonomy" id="1624"/>
    <lineage>
        <taxon>Bacteria</taxon>
        <taxon>Bacillati</taxon>
        <taxon>Bacillota</taxon>
        <taxon>Bacilli</taxon>
        <taxon>Lactobacillales</taxon>
        <taxon>Lactobacillaceae</taxon>
        <taxon>Ligilactobacillus</taxon>
    </lineage>
</organism>
<dbReference type="RefSeq" id="WP_081530721.1">
    <property type="nucleotide sequence ID" value="NZ_NBEB01000061.1"/>
</dbReference>
<comment type="caution">
    <text evidence="1">The sequence shown here is derived from an EMBL/GenBank/DDBJ whole genome shotgun (WGS) entry which is preliminary data.</text>
</comment>
<reference evidence="1 2" key="1">
    <citation type="submission" date="2017-03" db="EMBL/GenBank/DDBJ databases">
        <title>Phylogenomics and comparative genomics of Lactobacillus salivarius, a mammalian gut commensal.</title>
        <authorList>
            <person name="Harris H.M."/>
        </authorList>
    </citation>
    <scope>NUCLEOTIDE SEQUENCE [LARGE SCALE GENOMIC DNA]</scope>
    <source>
        <strain evidence="1 2">LMG 14477</strain>
    </source>
</reference>
<dbReference type="AlphaFoldDB" id="A0A1V9QQ16"/>
<sequence length="301" mass="36609">MDKKIYIKMYRDEVDNYISEKNFVKTTEKKEYKDQTRNINKLVSSIRSKFESNVLGNKEFNNKQIVDELLKIYYTSYIMMLEYRNKFWPYDNMAFSRRIGEFWEPLCKIPFYHSLKKLQIFEPKTFSEIEIKHKEKMKFLISNLISNVEEGNKVFNLYDEVWNYINSESIQLALDLHFIQDNIYYNIDYKSGFSSNEKGNTNRLLMVAGIDESLKDLFNEKHKNILLVRQKEYENNHYLIRLKDSSKWEVFCGDDAYEKIKHFTGFDLKEWISSNVNWESDLSRDFYEYLHDKDLLRYLEW</sequence>